<name>A0ABQ5WZB8_9PROT</name>
<keyword evidence="2" id="KW-1185">Reference proteome</keyword>
<dbReference type="EMBL" id="BSNW01000013">
    <property type="protein sequence ID" value="GLQ68910.1"/>
    <property type="molecule type" value="Genomic_DNA"/>
</dbReference>
<comment type="caution">
    <text evidence="1">The sequence shown here is derived from an EMBL/GenBank/DDBJ whole genome shotgun (WGS) entry which is preliminary data.</text>
</comment>
<protein>
    <submittedName>
        <fullName evidence="1">Uncharacterized protein</fullName>
    </submittedName>
</protein>
<gene>
    <name evidence="1" type="ORF">GCM10007866_13610</name>
</gene>
<organism evidence="1 2">
    <name type="scientific">Gluconobacter albidus</name>
    <dbReference type="NCBI Taxonomy" id="318683"/>
    <lineage>
        <taxon>Bacteria</taxon>
        <taxon>Pseudomonadati</taxon>
        <taxon>Pseudomonadota</taxon>
        <taxon>Alphaproteobacteria</taxon>
        <taxon>Acetobacterales</taxon>
        <taxon>Acetobacteraceae</taxon>
        <taxon>Gluconobacter</taxon>
    </lineage>
</organism>
<sequence>MTRHAPILTPVAVSPAKARLQATLFGNENNEKLRNIKFYVGSGKKISPDILADAVAQFIENRRNKANGTVVHSSYPYPREGYKGSVKDYFSKL</sequence>
<evidence type="ECO:0000313" key="2">
    <source>
        <dbReference type="Proteomes" id="UP001156672"/>
    </source>
</evidence>
<reference evidence="2" key="1">
    <citation type="journal article" date="2019" name="Int. J. Syst. Evol. Microbiol.">
        <title>The Global Catalogue of Microorganisms (GCM) 10K type strain sequencing project: providing services to taxonomists for standard genome sequencing and annotation.</title>
        <authorList>
            <consortium name="The Broad Institute Genomics Platform"/>
            <consortium name="The Broad Institute Genome Sequencing Center for Infectious Disease"/>
            <person name="Wu L."/>
            <person name="Ma J."/>
        </authorList>
    </citation>
    <scope>NUCLEOTIDE SEQUENCE [LARGE SCALE GENOMIC DNA]</scope>
    <source>
        <strain evidence="2">NBRC 3250</strain>
    </source>
</reference>
<dbReference type="RefSeq" id="WP_145995644.1">
    <property type="nucleotide sequence ID" value="NZ_BEWL01000012.1"/>
</dbReference>
<proteinExistence type="predicted"/>
<accession>A0ABQ5WZB8</accession>
<dbReference type="Proteomes" id="UP001156672">
    <property type="component" value="Unassembled WGS sequence"/>
</dbReference>
<evidence type="ECO:0000313" key="1">
    <source>
        <dbReference type="EMBL" id="GLQ68910.1"/>
    </source>
</evidence>